<evidence type="ECO:0000313" key="2">
    <source>
        <dbReference type="EMBL" id="KAJ9567991.1"/>
    </source>
</evidence>
<evidence type="ECO:0000256" key="1">
    <source>
        <dbReference type="SAM" id="MobiDB-lite"/>
    </source>
</evidence>
<keyword evidence="3" id="KW-1185">Reference proteome</keyword>
<dbReference type="EMBL" id="JARYMX010000001">
    <property type="protein sequence ID" value="KAJ9567991.1"/>
    <property type="molecule type" value="Genomic_DNA"/>
</dbReference>
<gene>
    <name evidence="2" type="ORF">OSB04_003957</name>
</gene>
<proteinExistence type="predicted"/>
<dbReference type="AlphaFoldDB" id="A0AA38U8C7"/>
<organism evidence="2 3">
    <name type="scientific">Centaurea solstitialis</name>
    <name type="common">yellow star-thistle</name>
    <dbReference type="NCBI Taxonomy" id="347529"/>
    <lineage>
        <taxon>Eukaryota</taxon>
        <taxon>Viridiplantae</taxon>
        <taxon>Streptophyta</taxon>
        <taxon>Embryophyta</taxon>
        <taxon>Tracheophyta</taxon>
        <taxon>Spermatophyta</taxon>
        <taxon>Magnoliopsida</taxon>
        <taxon>eudicotyledons</taxon>
        <taxon>Gunneridae</taxon>
        <taxon>Pentapetalae</taxon>
        <taxon>asterids</taxon>
        <taxon>campanulids</taxon>
        <taxon>Asterales</taxon>
        <taxon>Asteraceae</taxon>
        <taxon>Carduoideae</taxon>
        <taxon>Cardueae</taxon>
        <taxon>Centaureinae</taxon>
        <taxon>Centaurea</taxon>
    </lineage>
</organism>
<dbReference type="Proteomes" id="UP001172457">
    <property type="component" value="Chromosome 1"/>
</dbReference>
<name>A0AA38U8C7_9ASTR</name>
<reference evidence="2" key="1">
    <citation type="submission" date="2023-03" db="EMBL/GenBank/DDBJ databases">
        <title>Chromosome-scale reference genome and RAD-based genetic map of yellow starthistle (Centaurea solstitialis) reveal putative structural variation and QTLs associated with invader traits.</title>
        <authorList>
            <person name="Reatini B."/>
            <person name="Cang F.A."/>
            <person name="Jiang Q."/>
            <person name="Mckibben M.T.W."/>
            <person name="Barker M.S."/>
            <person name="Rieseberg L.H."/>
            <person name="Dlugosch K.M."/>
        </authorList>
    </citation>
    <scope>NUCLEOTIDE SEQUENCE</scope>
    <source>
        <strain evidence="2">CAN-66</strain>
        <tissue evidence="2">Leaf</tissue>
    </source>
</reference>
<comment type="caution">
    <text evidence="2">The sequence shown here is derived from an EMBL/GenBank/DDBJ whole genome shotgun (WGS) entry which is preliminary data.</text>
</comment>
<feature type="region of interest" description="Disordered" evidence="1">
    <location>
        <begin position="63"/>
        <end position="86"/>
    </location>
</feature>
<accession>A0AA38U8C7</accession>
<evidence type="ECO:0000313" key="3">
    <source>
        <dbReference type="Proteomes" id="UP001172457"/>
    </source>
</evidence>
<protein>
    <submittedName>
        <fullName evidence="2">Uncharacterized protein</fullName>
    </submittedName>
</protein>
<feature type="compositionally biased region" description="Basic and acidic residues" evidence="1">
    <location>
        <begin position="63"/>
        <end position="72"/>
    </location>
</feature>
<sequence>MIDTTMINGLPSSASWQDLKWRKSFIDERLDLVKTHEPTSRKRPVEHDRDSKLFCSINGESGHEAIRDDTSGRSRKFGYKLEERSQ</sequence>